<gene>
    <name evidence="2" type="ORF">GALMADRAFT_93152</name>
</gene>
<dbReference type="SUPFAM" id="SSF53474">
    <property type="entry name" value="alpha/beta-Hydrolases"/>
    <property type="match status" value="1"/>
</dbReference>
<dbReference type="EMBL" id="KL142373">
    <property type="protein sequence ID" value="KDR79252.1"/>
    <property type="molecule type" value="Genomic_DNA"/>
</dbReference>
<proteinExistence type="predicted"/>
<accession>A0A067TA51</accession>
<dbReference type="PANTHER" id="PTHR33840">
    <property type="match status" value="1"/>
</dbReference>
<protein>
    <recommendedName>
        <fullName evidence="1">T6SS Phospholipase effector Tle1-like catalytic domain-containing protein</fullName>
    </recommendedName>
</protein>
<reference evidence="3" key="1">
    <citation type="journal article" date="2014" name="Proc. Natl. Acad. Sci. U.S.A.">
        <title>Extensive sampling of basidiomycete genomes demonstrates inadequacy of the white-rot/brown-rot paradigm for wood decay fungi.</title>
        <authorList>
            <person name="Riley R."/>
            <person name="Salamov A.A."/>
            <person name="Brown D.W."/>
            <person name="Nagy L.G."/>
            <person name="Floudas D."/>
            <person name="Held B.W."/>
            <person name="Levasseur A."/>
            <person name="Lombard V."/>
            <person name="Morin E."/>
            <person name="Otillar R."/>
            <person name="Lindquist E.A."/>
            <person name="Sun H."/>
            <person name="LaButti K.M."/>
            <person name="Schmutz J."/>
            <person name="Jabbour D."/>
            <person name="Luo H."/>
            <person name="Baker S.E."/>
            <person name="Pisabarro A.G."/>
            <person name="Walton J.D."/>
            <person name="Blanchette R.A."/>
            <person name="Henrissat B."/>
            <person name="Martin F."/>
            <person name="Cullen D."/>
            <person name="Hibbett D.S."/>
            <person name="Grigoriev I.V."/>
        </authorList>
    </citation>
    <scope>NUCLEOTIDE SEQUENCE [LARGE SCALE GENOMIC DNA]</scope>
    <source>
        <strain evidence="3">CBS 339.88</strain>
    </source>
</reference>
<evidence type="ECO:0000259" key="1">
    <source>
        <dbReference type="Pfam" id="PF09994"/>
    </source>
</evidence>
<feature type="domain" description="T6SS Phospholipase effector Tle1-like catalytic" evidence="1">
    <location>
        <begin position="20"/>
        <end position="248"/>
    </location>
</feature>
<dbReference type="Pfam" id="PF09994">
    <property type="entry name" value="T6SS_Tle1-like_cat"/>
    <property type="match status" value="1"/>
</dbReference>
<keyword evidence="3" id="KW-1185">Reference proteome</keyword>
<name>A0A067TA51_GALM3</name>
<dbReference type="InterPro" id="IPR029058">
    <property type="entry name" value="AB_hydrolase_fold"/>
</dbReference>
<evidence type="ECO:0000313" key="2">
    <source>
        <dbReference type="EMBL" id="KDR79252.1"/>
    </source>
</evidence>
<dbReference type="OrthoDB" id="538223at2759"/>
<feature type="non-terminal residue" evidence="2">
    <location>
        <position position="248"/>
    </location>
</feature>
<dbReference type="AlphaFoldDB" id="A0A067TA51"/>
<dbReference type="InterPro" id="IPR018712">
    <property type="entry name" value="Tle1-like_cat"/>
</dbReference>
<sequence length="248" mass="27677">MSNYSSAKDFCKCRDPHQGRNLVVCIDGTSNKYGTKWTNVLELFSRLETEGQVRYYKNGIGASDTSLHASSLGKMVDVAVDLAIAWNVEKGIQLAYHWLSERYKPGDRIFLFGFSRGAFQVRSLAAMIDAVGLVPEGHEEHIPYAYMLYVKLKTASQAEETTKELVETFKEKLSTANVQVHFVGVWDTVSSVGLIRGKKATLSDSSNHACVFRQALALDECRVKFQPECIAKNNPDPLPANSKEVWFA</sequence>
<dbReference type="Proteomes" id="UP000027222">
    <property type="component" value="Unassembled WGS sequence"/>
</dbReference>
<dbReference type="STRING" id="685588.A0A067TA51"/>
<dbReference type="PANTHER" id="PTHR33840:SF2">
    <property type="entry name" value="TLE1 PHOSPHOLIPASE DOMAIN-CONTAINING PROTEIN"/>
    <property type="match status" value="1"/>
</dbReference>
<organism evidence="2 3">
    <name type="scientific">Galerina marginata (strain CBS 339.88)</name>
    <dbReference type="NCBI Taxonomy" id="685588"/>
    <lineage>
        <taxon>Eukaryota</taxon>
        <taxon>Fungi</taxon>
        <taxon>Dikarya</taxon>
        <taxon>Basidiomycota</taxon>
        <taxon>Agaricomycotina</taxon>
        <taxon>Agaricomycetes</taxon>
        <taxon>Agaricomycetidae</taxon>
        <taxon>Agaricales</taxon>
        <taxon>Agaricineae</taxon>
        <taxon>Strophariaceae</taxon>
        <taxon>Galerina</taxon>
    </lineage>
</organism>
<dbReference type="HOGENOM" id="CLU_005049_2_0_1"/>
<evidence type="ECO:0000313" key="3">
    <source>
        <dbReference type="Proteomes" id="UP000027222"/>
    </source>
</evidence>